<dbReference type="GO" id="GO:0016787">
    <property type="term" value="F:hydrolase activity"/>
    <property type="evidence" value="ECO:0007669"/>
    <property type="project" value="TreeGrafter"/>
</dbReference>
<reference evidence="7" key="1">
    <citation type="submission" date="2018-05" db="EMBL/GenBank/DDBJ databases">
        <authorList>
            <person name="Lanie J.A."/>
            <person name="Ng W.-L."/>
            <person name="Kazmierczak K.M."/>
            <person name="Andrzejewski T.M."/>
            <person name="Davidsen T.M."/>
            <person name="Wayne K.J."/>
            <person name="Tettelin H."/>
            <person name="Glass J.I."/>
            <person name="Rusch D."/>
            <person name="Podicherti R."/>
            <person name="Tsui H.-C.T."/>
            <person name="Winkler M.E."/>
        </authorList>
    </citation>
    <scope>NUCLEOTIDE SEQUENCE</scope>
</reference>
<evidence type="ECO:0000256" key="3">
    <source>
        <dbReference type="ARBA" id="ARBA00022692"/>
    </source>
</evidence>
<dbReference type="EMBL" id="UINC01004102">
    <property type="protein sequence ID" value="SVA11805.1"/>
    <property type="molecule type" value="Genomic_DNA"/>
</dbReference>
<protein>
    <submittedName>
        <fullName evidence="7">Uncharacterized protein</fullName>
    </submittedName>
</protein>
<dbReference type="Pfam" id="PF07947">
    <property type="entry name" value="YhhN"/>
    <property type="match status" value="1"/>
</dbReference>
<evidence type="ECO:0000256" key="2">
    <source>
        <dbReference type="ARBA" id="ARBA00007375"/>
    </source>
</evidence>
<dbReference type="AlphaFoldDB" id="A0A381T6K1"/>
<evidence type="ECO:0000256" key="1">
    <source>
        <dbReference type="ARBA" id="ARBA00004141"/>
    </source>
</evidence>
<evidence type="ECO:0000256" key="6">
    <source>
        <dbReference type="SAM" id="Phobius"/>
    </source>
</evidence>
<keyword evidence="3 6" id="KW-0812">Transmembrane</keyword>
<proteinExistence type="inferred from homology"/>
<organism evidence="7">
    <name type="scientific">marine metagenome</name>
    <dbReference type="NCBI Taxonomy" id="408172"/>
    <lineage>
        <taxon>unclassified sequences</taxon>
        <taxon>metagenomes</taxon>
        <taxon>ecological metagenomes</taxon>
    </lineage>
</organism>
<evidence type="ECO:0000256" key="4">
    <source>
        <dbReference type="ARBA" id="ARBA00022989"/>
    </source>
</evidence>
<feature type="transmembrane region" description="Helical" evidence="6">
    <location>
        <begin position="39"/>
        <end position="56"/>
    </location>
</feature>
<gene>
    <name evidence="7" type="ORF">METZ01_LOCUS64659</name>
</gene>
<keyword evidence="4 6" id="KW-1133">Transmembrane helix</keyword>
<feature type="non-terminal residue" evidence="7">
    <location>
        <position position="106"/>
    </location>
</feature>
<feature type="transmembrane region" description="Helical" evidence="6">
    <location>
        <begin position="12"/>
        <end position="32"/>
    </location>
</feature>
<dbReference type="GO" id="GO:0016020">
    <property type="term" value="C:membrane"/>
    <property type="evidence" value="ECO:0007669"/>
    <property type="project" value="UniProtKB-SubCell"/>
</dbReference>
<name>A0A381T6K1_9ZZZZ</name>
<accession>A0A381T6K1</accession>
<feature type="transmembrane region" description="Helical" evidence="6">
    <location>
        <begin position="62"/>
        <end position="80"/>
    </location>
</feature>
<comment type="similarity">
    <text evidence="2">Belongs to the TMEM86 family.</text>
</comment>
<dbReference type="PANTHER" id="PTHR31885">
    <property type="entry name" value="GH04784P"/>
    <property type="match status" value="1"/>
</dbReference>
<evidence type="ECO:0000256" key="5">
    <source>
        <dbReference type="ARBA" id="ARBA00023136"/>
    </source>
</evidence>
<dbReference type="InterPro" id="IPR012506">
    <property type="entry name" value="TMEM86B-like"/>
</dbReference>
<comment type="subcellular location">
    <subcellularLocation>
        <location evidence="1">Membrane</location>
        <topology evidence="1">Multi-pass membrane protein</topology>
    </subcellularLocation>
</comment>
<keyword evidence="5 6" id="KW-0472">Membrane</keyword>
<evidence type="ECO:0000313" key="7">
    <source>
        <dbReference type="EMBL" id="SVA11805.1"/>
    </source>
</evidence>
<dbReference type="PANTHER" id="PTHR31885:SF6">
    <property type="entry name" value="GH04784P"/>
    <property type="match status" value="1"/>
</dbReference>
<sequence>MLGFLSGDWSLPILPTLIITILTLGMISQLYPTSGKLKISVLVYIFMITGMGITSFGRLEALQTFPTLIIAIGASLFMVSDRMLGWNKFKTPFYLAEGIILFTYYS</sequence>